<dbReference type="AlphaFoldDB" id="A0A2H0TDL4"/>
<dbReference type="PANTHER" id="PTHR42795:SF1">
    <property type="entry name" value="ALANINE DEHYDROGENASE"/>
    <property type="match status" value="1"/>
</dbReference>
<dbReference type="Pfam" id="PF01262">
    <property type="entry name" value="AlaDh_PNT_C"/>
    <property type="match status" value="1"/>
</dbReference>
<dbReference type="GO" id="GO:0005886">
    <property type="term" value="C:plasma membrane"/>
    <property type="evidence" value="ECO:0007669"/>
    <property type="project" value="TreeGrafter"/>
</dbReference>
<gene>
    <name evidence="4" type="ORF">COU47_01870</name>
</gene>
<dbReference type="EMBL" id="PFCO01000004">
    <property type="protein sequence ID" value="PIR69631.1"/>
    <property type="molecule type" value="Genomic_DNA"/>
</dbReference>
<dbReference type="SMART" id="SM01002">
    <property type="entry name" value="AlaDh_PNT_C"/>
    <property type="match status" value="1"/>
</dbReference>
<feature type="domain" description="Alanine dehydrogenase/pyridine nucleotide transhydrogenase NAD(H)-binding" evidence="2">
    <location>
        <begin position="148"/>
        <end position="286"/>
    </location>
</feature>
<accession>A0A2H0TDL4</accession>
<dbReference type="Proteomes" id="UP000231503">
    <property type="component" value="Unassembled WGS sequence"/>
</dbReference>
<dbReference type="Gene3D" id="3.40.50.720">
    <property type="entry name" value="NAD(P)-binding Rossmann-like Domain"/>
    <property type="match status" value="2"/>
</dbReference>
<protein>
    <submittedName>
        <fullName evidence="4">Alanine dehydrogenase</fullName>
    </submittedName>
</protein>
<dbReference type="SUPFAM" id="SSF51735">
    <property type="entry name" value="NAD(P)-binding Rossmann-fold domains"/>
    <property type="match status" value="1"/>
</dbReference>
<organism evidence="4 5">
    <name type="scientific">Candidatus Niyogibacteria bacterium CG10_big_fil_rev_8_21_14_0_10_46_36</name>
    <dbReference type="NCBI Taxonomy" id="1974726"/>
    <lineage>
        <taxon>Bacteria</taxon>
        <taxon>Candidatus Niyogiibacteriota</taxon>
    </lineage>
</organism>
<sequence length="322" mass="35739">MKIGIPREIKNHEGRVGLDPKHVFFLVRSGEEVFVEWGAGELSGFSDAMYEGAGARMTSQQNVWAQSDMVIKVKEPLESEYEFLRPHLSVMAFFHFSGNPELRKICKKKKVISIPYENLKIGDRYPILSAMSVIAGEYGGRVVVSKHFLKKRNGRRIHMEDAAATIIGMGTAGKAAFQMLYESGVKRFFVIDERTVPAPYKDIFFVSGSPAACNIVDALAQSDIVIGAVRTTKGAPKLITRSMLANMEPFSLFVDISIDEGGISETSRPTSHSNPTYIEEGVVHYCVPNIPGIVPDRSTPALIEGTFQLIEEYIQKKKARFS</sequence>
<evidence type="ECO:0000259" key="3">
    <source>
        <dbReference type="SMART" id="SM01003"/>
    </source>
</evidence>
<dbReference type="SMART" id="SM01003">
    <property type="entry name" value="AlaDh_PNT_N"/>
    <property type="match status" value="1"/>
</dbReference>
<dbReference type="Pfam" id="PF05222">
    <property type="entry name" value="AlaDh_PNT_N"/>
    <property type="match status" value="1"/>
</dbReference>
<comment type="caution">
    <text evidence="4">The sequence shown here is derived from an EMBL/GenBank/DDBJ whole genome shotgun (WGS) entry which is preliminary data.</text>
</comment>
<proteinExistence type="predicted"/>
<evidence type="ECO:0000259" key="2">
    <source>
        <dbReference type="SMART" id="SM01002"/>
    </source>
</evidence>
<dbReference type="InterPro" id="IPR036291">
    <property type="entry name" value="NAD(P)-bd_dom_sf"/>
</dbReference>
<keyword evidence="1" id="KW-0560">Oxidoreductase</keyword>
<dbReference type="InterPro" id="IPR007698">
    <property type="entry name" value="AlaDH/PNT_NAD(H)-bd"/>
</dbReference>
<dbReference type="GO" id="GO:0006524">
    <property type="term" value="P:alanine catabolic process"/>
    <property type="evidence" value="ECO:0007669"/>
    <property type="project" value="TreeGrafter"/>
</dbReference>
<evidence type="ECO:0000313" key="4">
    <source>
        <dbReference type="EMBL" id="PIR69631.1"/>
    </source>
</evidence>
<dbReference type="GO" id="GO:0000286">
    <property type="term" value="F:alanine dehydrogenase activity"/>
    <property type="evidence" value="ECO:0007669"/>
    <property type="project" value="TreeGrafter"/>
</dbReference>
<dbReference type="InterPro" id="IPR007886">
    <property type="entry name" value="AlaDH/PNT_N"/>
</dbReference>
<dbReference type="SUPFAM" id="SSF52283">
    <property type="entry name" value="Formate/glycerate dehydrogenase catalytic domain-like"/>
    <property type="match status" value="1"/>
</dbReference>
<feature type="domain" description="Alanine dehydrogenase/pyridine nucleotide transhydrogenase N-terminal" evidence="3">
    <location>
        <begin position="4"/>
        <end position="135"/>
    </location>
</feature>
<name>A0A2H0TDL4_9BACT</name>
<dbReference type="PANTHER" id="PTHR42795">
    <property type="entry name" value="ALANINE DEHYDROGENASE"/>
    <property type="match status" value="1"/>
</dbReference>
<evidence type="ECO:0000256" key="1">
    <source>
        <dbReference type="ARBA" id="ARBA00023002"/>
    </source>
</evidence>
<evidence type="ECO:0000313" key="5">
    <source>
        <dbReference type="Proteomes" id="UP000231503"/>
    </source>
</evidence>
<reference evidence="5" key="1">
    <citation type="submission" date="2017-09" db="EMBL/GenBank/DDBJ databases">
        <title>Depth-based differentiation of microbial function through sediment-hosted aquifers and enrichment of novel symbionts in the deep terrestrial subsurface.</title>
        <authorList>
            <person name="Probst A.J."/>
            <person name="Ladd B."/>
            <person name="Jarett J.K."/>
            <person name="Geller-Mcgrath D.E."/>
            <person name="Sieber C.M.K."/>
            <person name="Emerson J.B."/>
            <person name="Anantharaman K."/>
            <person name="Thomas B.C."/>
            <person name="Malmstrom R."/>
            <person name="Stieglmeier M."/>
            <person name="Klingl A."/>
            <person name="Woyke T."/>
            <person name="Ryan C.M."/>
            <person name="Banfield J.F."/>
        </authorList>
    </citation>
    <scope>NUCLEOTIDE SEQUENCE [LARGE SCALE GENOMIC DNA]</scope>
</reference>